<name>A0A2A9D150_9MICO</name>
<feature type="transmembrane region" description="Helical" evidence="2">
    <location>
        <begin position="142"/>
        <end position="162"/>
    </location>
</feature>
<keyword evidence="2" id="KW-0472">Membrane</keyword>
<proteinExistence type="predicted"/>
<gene>
    <name evidence="3" type="ORF">ATL40_1961</name>
</gene>
<feature type="region of interest" description="Disordered" evidence="1">
    <location>
        <begin position="1"/>
        <end position="35"/>
    </location>
</feature>
<protein>
    <recommendedName>
        <fullName evidence="5">4-amino-4-deoxy-L-arabinose transferase-like glycosyltransferase</fullName>
    </recommendedName>
</protein>
<reference evidence="3 4" key="1">
    <citation type="submission" date="2017-10" db="EMBL/GenBank/DDBJ databases">
        <title>Sequencing the genomes of 1000 actinobacteria strains.</title>
        <authorList>
            <person name="Klenk H.-P."/>
        </authorList>
    </citation>
    <scope>NUCLEOTIDE SEQUENCE [LARGE SCALE GENOMIC DNA]</scope>
    <source>
        <strain evidence="3 4">DSM 21801</strain>
    </source>
</reference>
<keyword evidence="2" id="KW-1133">Transmembrane helix</keyword>
<evidence type="ECO:0000313" key="4">
    <source>
        <dbReference type="Proteomes" id="UP000224915"/>
    </source>
</evidence>
<feature type="transmembrane region" description="Helical" evidence="2">
    <location>
        <begin position="92"/>
        <end position="109"/>
    </location>
</feature>
<organism evidence="3 4">
    <name type="scientific">Serinibacter salmoneus</name>
    <dbReference type="NCBI Taxonomy" id="556530"/>
    <lineage>
        <taxon>Bacteria</taxon>
        <taxon>Bacillati</taxon>
        <taxon>Actinomycetota</taxon>
        <taxon>Actinomycetes</taxon>
        <taxon>Micrococcales</taxon>
        <taxon>Beutenbergiaceae</taxon>
        <taxon>Serinibacter</taxon>
    </lineage>
</organism>
<dbReference type="AlphaFoldDB" id="A0A2A9D150"/>
<feature type="transmembrane region" description="Helical" evidence="2">
    <location>
        <begin position="326"/>
        <end position="347"/>
    </location>
</feature>
<feature type="transmembrane region" description="Helical" evidence="2">
    <location>
        <begin position="41"/>
        <end position="61"/>
    </location>
</feature>
<feature type="transmembrane region" description="Helical" evidence="2">
    <location>
        <begin position="297"/>
        <end position="319"/>
    </location>
</feature>
<dbReference type="Proteomes" id="UP000224915">
    <property type="component" value="Unassembled WGS sequence"/>
</dbReference>
<evidence type="ECO:0000256" key="2">
    <source>
        <dbReference type="SAM" id="Phobius"/>
    </source>
</evidence>
<keyword evidence="4" id="KW-1185">Reference proteome</keyword>
<evidence type="ECO:0000256" key="1">
    <source>
        <dbReference type="SAM" id="MobiDB-lite"/>
    </source>
</evidence>
<evidence type="ECO:0008006" key="5">
    <source>
        <dbReference type="Google" id="ProtNLM"/>
    </source>
</evidence>
<evidence type="ECO:0000313" key="3">
    <source>
        <dbReference type="EMBL" id="PFG20363.1"/>
    </source>
</evidence>
<feature type="transmembrane region" description="Helical" evidence="2">
    <location>
        <begin position="456"/>
        <end position="474"/>
    </location>
</feature>
<dbReference type="RefSeq" id="WP_143556931.1">
    <property type="nucleotide sequence ID" value="NZ_PDJD01000001.1"/>
</dbReference>
<feature type="transmembrane region" description="Helical" evidence="2">
    <location>
        <begin position="116"/>
        <end position="136"/>
    </location>
</feature>
<dbReference type="OrthoDB" id="4824750at2"/>
<feature type="transmembrane region" description="Helical" evidence="2">
    <location>
        <begin position="367"/>
        <end position="385"/>
    </location>
</feature>
<dbReference type="EMBL" id="PDJD01000001">
    <property type="protein sequence ID" value="PFG20363.1"/>
    <property type="molecule type" value="Genomic_DNA"/>
</dbReference>
<keyword evidence="2" id="KW-0812">Transmembrane</keyword>
<sequence length="620" mass="66598">MTAVDSLPPSRAGTRRTSPPRDPDLASLATHETRTQGRTPWTGLAVIAGLAALAVQIALVWNGRHPTFPYDEVSMLQMARFMAGEDVPELRGGGYFPGWSVAMIPLAWITSDPAMFYQFSLVLGVILAMATAWPLAQLVRRTGASAAQSTFAAFVVLTLPAHAVQAAFTLSEQLLLFVLSCLAVAVWRLAERGDLLSAAIVGLLAAATYFTHLRALVIVIATAVWLLLFIRQRWRAALVGLAFLVLGYLASDWAGNAVNSALRGGAATQSEGFLENLESTGPFLVAKIAAAQTWTQVISSLGLITIAAVAVVLACWNALRVLRPAPVIWLFGVSAATVGVSVIAWSSDYNLFYNPWRRLDAWIYGRYIDPIAAVLVALAIGLILVRVRRSIMVWALGLQVAVIAAVLLEVAPIAATWGYVTPAHIPGILPFHGLLPDEPFPEGTFLYPSFTNENRFWLWSSLASLVIPVLLVFVRRLSDIWMMLALVGAATGSLAARPFVDSYRAAEGATPPGVATIAPLLQANPDTVVAHDLACDRDPSQNAAAENYFGWWVSPTAPEIVDSRNKPLPPGTELVVACPGWSQAERFNAVEVPESETLGTSLWLLPGDLLDRVTADADLG</sequence>
<feature type="transmembrane region" description="Helical" evidence="2">
    <location>
        <begin position="236"/>
        <end position="254"/>
    </location>
</feature>
<accession>A0A2A9D150</accession>
<feature type="transmembrane region" description="Helical" evidence="2">
    <location>
        <begin position="392"/>
        <end position="420"/>
    </location>
</feature>
<feature type="transmembrane region" description="Helical" evidence="2">
    <location>
        <begin position="196"/>
        <end position="229"/>
    </location>
</feature>
<comment type="caution">
    <text evidence="3">The sequence shown here is derived from an EMBL/GenBank/DDBJ whole genome shotgun (WGS) entry which is preliminary data.</text>
</comment>